<dbReference type="RefSeq" id="WP_240179227.1">
    <property type="nucleotide sequence ID" value="NZ_CP092362.2"/>
</dbReference>
<dbReference type="Proteomes" id="UP001055337">
    <property type="component" value="Chromosome"/>
</dbReference>
<sequence length="109" mass="11820">MSLLHRATDVVTLFPEEVTIDSDGNTFTRPGAVGVVARAVVQPISSTEDADGGFQTTTKLRLRLVGYPELLGAQSAVEWQGKRYAIDGEPLVYNGSRRTAHAVYTIVRS</sequence>
<gene>
    <name evidence="1" type="ORF">MI149_07280</name>
</gene>
<reference evidence="1" key="1">
    <citation type="submission" date="2022-08" db="EMBL/GenBank/DDBJ databases">
        <title>Whole genome sequencing of non-tuberculosis mycobacteria type-strains.</title>
        <authorList>
            <person name="Igarashi Y."/>
            <person name="Osugi A."/>
            <person name="Mitarai S."/>
        </authorList>
    </citation>
    <scope>NUCLEOTIDE SEQUENCE</scope>
    <source>
        <strain evidence="1">JCM 16369</strain>
    </source>
</reference>
<accession>A0ABY3TNC5</accession>
<dbReference type="EMBL" id="CP092362">
    <property type="protein sequence ID" value="ULN42886.1"/>
    <property type="molecule type" value="Genomic_DNA"/>
</dbReference>
<proteinExistence type="predicted"/>
<name>A0ABY3TNC5_9MYCO</name>
<protein>
    <recommendedName>
        <fullName evidence="3">Head-to-tail stopper</fullName>
    </recommendedName>
</protein>
<keyword evidence="2" id="KW-1185">Reference proteome</keyword>
<evidence type="ECO:0008006" key="3">
    <source>
        <dbReference type="Google" id="ProtNLM"/>
    </source>
</evidence>
<evidence type="ECO:0000313" key="2">
    <source>
        <dbReference type="Proteomes" id="UP001055337"/>
    </source>
</evidence>
<evidence type="ECO:0000313" key="1">
    <source>
        <dbReference type="EMBL" id="ULN42886.1"/>
    </source>
</evidence>
<organism evidence="1 2">
    <name type="scientific">Mycolicibacterium crocinum</name>
    <dbReference type="NCBI Taxonomy" id="388459"/>
    <lineage>
        <taxon>Bacteria</taxon>
        <taxon>Bacillati</taxon>
        <taxon>Actinomycetota</taxon>
        <taxon>Actinomycetes</taxon>
        <taxon>Mycobacteriales</taxon>
        <taxon>Mycobacteriaceae</taxon>
        <taxon>Mycolicibacterium</taxon>
    </lineage>
</organism>